<evidence type="ECO:0000313" key="3">
    <source>
        <dbReference type="Proteomes" id="UP001300012"/>
    </source>
</evidence>
<sequence length="483" mass="56284">MSNLTVDRIMNRIKTTLTDAQKKRTLLQENKSTNTNDFDHQLSKLILEIEQCNRKWNINSEYAITSHRPILGRFIIFGKKVIRKLLRWYINPVIEQQKDFNASVTRSLNILSTLNAGYSEEIKNLNNENEMKNKLKEELDFIENRIIELESLTSVFEEKIKQFVSNINHQIIEGRETLDQRIQENFQKLSNNNNIVTIDYINKVSQENVSKLQAFQNKIEQVEDTIMLIHSRIRKKNNHDIKSNTLIEDKNTNNMQISENKNISIDYFLFEQKFRGTRSAIIERQRFYLPFFIEKKKILDIGCGRGEFIELLGENGKKVTGIDLNQDMVDYCNERGFDVHLENALDYLKNIEKNTLDAIFMAQVIEHLSNQDSLELLDSIYRVLEPGGFVVIETINVQSVFAMNNWFYLDPTHIKPVHPIALKFILQGIGFNKVEIKYLSPVENKGIPPLIIEGHDTNSFNNSMADLNGLIYGFQDYAIFAYK</sequence>
<name>A0ABT1YS22_9BACL</name>
<keyword evidence="1" id="KW-0175">Coiled coil</keyword>
<dbReference type="Gene3D" id="3.40.50.150">
    <property type="entry name" value="Vaccinia Virus protein VP39"/>
    <property type="match status" value="1"/>
</dbReference>
<dbReference type="EMBL" id="JANQBD010000034">
    <property type="protein sequence ID" value="MCR8635976.1"/>
    <property type="molecule type" value="Genomic_DNA"/>
</dbReference>
<keyword evidence="3" id="KW-1185">Reference proteome</keyword>
<dbReference type="RefSeq" id="WP_258217517.1">
    <property type="nucleotide sequence ID" value="NZ_JANQBD010000034.1"/>
</dbReference>
<dbReference type="GO" id="GO:0032259">
    <property type="term" value="P:methylation"/>
    <property type="evidence" value="ECO:0007669"/>
    <property type="project" value="UniProtKB-KW"/>
</dbReference>
<dbReference type="PANTHER" id="PTHR43861">
    <property type="entry name" value="TRANS-ACONITATE 2-METHYLTRANSFERASE-RELATED"/>
    <property type="match status" value="1"/>
</dbReference>
<dbReference type="SUPFAM" id="SSF53335">
    <property type="entry name" value="S-adenosyl-L-methionine-dependent methyltransferases"/>
    <property type="match status" value="1"/>
</dbReference>
<keyword evidence="2" id="KW-0808">Transferase</keyword>
<comment type="caution">
    <text evidence="2">The sequence shown here is derived from an EMBL/GenBank/DDBJ whole genome shotgun (WGS) entry which is preliminary data.</text>
</comment>
<protein>
    <submittedName>
        <fullName evidence="2">Methyltransferase domain-containing protein</fullName>
    </submittedName>
</protein>
<accession>A0ABT1YS22</accession>
<keyword evidence="2" id="KW-0489">Methyltransferase</keyword>
<dbReference type="Proteomes" id="UP001300012">
    <property type="component" value="Unassembled WGS sequence"/>
</dbReference>
<dbReference type="InterPro" id="IPR029063">
    <property type="entry name" value="SAM-dependent_MTases_sf"/>
</dbReference>
<feature type="coiled-coil region" evidence="1">
    <location>
        <begin position="108"/>
        <end position="152"/>
    </location>
</feature>
<organism evidence="2 3">
    <name type="scientific">Paenibacillus radicis</name>
    <name type="common">ex Xue et al. 2023</name>
    <dbReference type="NCBI Taxonomy" id="2972489"/>
    <lineage>
        <taxon>Bacteria</taxon>
        <taxon>Bacillati</taxon>
        <taxon>Bacillota</taxon>
        <taxon>Bacilli</taxon>
        <taxon>Bacillales</taxon>
        <taxon>Paenibacillaceae</taxon>
        <taxon>Paenibacillus</taxon>
    </lineage>
</organism>
<dbReference type="Pfam" id="PF13489">
    <property type="entry name" value="Methyltransf_23"/>
    <property type="match status" value="1"/>
</dbReference>
<evidence type="ECO:0000256" key="1">
    <source>
        <dbReference type="SAM" id="Coils"/>
    </source>
</evidence>
<reference evidence="2 3" key="1">
    <citation type="submission" date="2022-08" db="EMBL/GenBank/DDBJ databases">
        <title>Paenibacillus endoradicis sp. nov., Paenibacillus radicibacter sp. nov and Paenibacillus pararadicis sp. nov., three cold-adapted plant growth-promoting bacteria isolated from root of Larix gmelinii in Great Khingan.</title>
        <authorList>
            <person name="Xue H."/>
        </authorList>
    </citation>
    <scope>NUCLEOTIDE SEQUENCE [LARGE SCALE GENOMIC DNA]</scope>
    <source>
        <strain evidence="2 3">N5-1-1-5</strain>
    </source>
</reference>
<proteinExistence type="predicted"/>
<dbReference type="CDD" id="cd02440">
    <property type="entry name" value="AdoMet_MTases"/>
    <property type="match status" value="1"/>
</dbReference>
<evidence type="ECO:0000313" key="2">
    <source>
        <dbReference type="EMBL" id="MCR8635976.1"/>
    </source>
</evidence>
<gene>
    <name evidence="2" type="ORF">NV381_32770</name>
</gene>
<dbReference type="GO" id="GO:0008168">
    <property type="term" value="F:methyltransferase activity"/>
    <property type="evidence" value="ECO:0007669"/>
    <property type="project" value="UniProtKB-KW"/>
</dbReference>